<evidence type="ECO:0000256" key="2">
    <source>
        <dbReference type="ARBA" id="ARBA00017035"/>
    </source>
</evidence>
<dbReference type="PANTHER" id="PTHR12746">
    <property type="entry name" value="NONSENSE-MEDIATED MRNA DECAY PROTEIN 3"/>
    <property type="match status" value="1"/>
</dbReference>
<evidence type="ECO:0000313" key="11">
    <source>
        <dbReference type="EMBL" id="PHT30318.1"/>
    </source>
</evidence>
<keyword evidence="5 7" id="KW-0653">Protein transport</keyword>
<evidence type="ECO:0000259" key="8">
    <source>
        <dbReference type="Pfam" id="PF04981"/>
    </source>
</evidence>
<evidence type="ECO:0000256" key="4">
    <source>
        <dbReference type="ARBA" id="ARBA00022490"/>
    </source>
</evidence>
<proteinExistence type="inferred from homology"/>
<evidence type="ECO:0000256" key="5">
    <source>
        <dbReference type="ARBA" id="ARBA00022927"/>
    </source>
</evidence>
<dbReference type="GO" id="GO:0015031">
    <property type="term" value="P:protein transport"/>
    <property type="evidence" value="ECO:0007669"/>
    <property type="project" value="UniProtKB-KW"/>
</dbReference>
<dbReference type="EMBL" id="MLFT02000043">
    <property type="protein sequence ID" value="PHT30318.1"/>
    <property type="molecule type" value="Genomic_DNA"/>
</dbReference>
<organism evidence="11 12">
    <name type="scientific">Capsicum baccatum</name>
    <name type="common">Peruvian pepper</name>
    <dbReference type="NCBI Taxonomy" id="33114"/>
    <lineage>
        <taxon>Eukaryota</taxon>
        <taxon>Viridiplantae</taxon>
        <taxon>Streptophyta</taxon>
        <taxon>Embryophyta</taxon>
        <taxon>Tracheophyta</taxon>
        <taxon>Spermatophyta</taxon>
        <taxon>Magnoliopsida</taxon>
        <taxon>eudicotyledons</taxon>
        <taxon>Gunneridae</taxon>
        <taxon>Pentapetalae</taxon>
        <taxon>asterids</taxon>
        <taxon>lamiids</taxon>
        <taxon>Solanales</taxon>
        <taxon>Solanaceae</taxon>
        <taxon>Solanoideae</taxon>
        <taxon>Capsiceae</taxon>
        <taxon>Capsicum</taxon>
    </lineage>
</organism>
<protein>
    <recommendedName>
        <fullName evidence="2 7">60S ribosomal export protein NMD3</fullName>
    </recommendedName>
</protein>
<dbReference type="Proteomes" id="UP000224567">
    <property type="component" value="Unassembled WGS sequence"/>
</dbReference>
<dbReference type="InterPro" id="IPR007064">
    <property type="entry name" value="Nmd3_N"/>
</dbReference>
<evidence type="ECO:0000256" key="6">
    <source>
        <dbReference type="ARBA" id="ARBA00023242"/>
    </source>
</evidence>
<reference evidence="12" key="2">
    <citation type="journal article" date="2017" name="J. Anim. Genet.">
        <title>Multiple reference genome sequences of hot pepper reveal the massive evolution of plant disease resistance genes by retroduplication.</title>
        <authorList>
            <person name="Kim S."/>
            <person name="Park J."/>
            <person name="Yeom S.-I."/>
            <person name="Kim Y.-M."/>
            <person name="Seo E."/>
            <person name="Kim K.-T."/>
            <person name="Kim M.-S."/>
            <person name="Lee J.M."/>
            <person name="Cheong K."/>
            <person name="Shin H.-S."/>
            <person name="Kim S.-B."/>
            <person name="Han K."/>
            <person name="Lee J."/>
            <person name="Park M."/>
            <person name="Lee H.-A."/>
            <person name="Lee H.-Y."/>
            <person name="Lee Y."/>
            <person name="Oh S."/>
            <person name="Lee J.H."/>
            <person name="Choi E."/>
            <person name="Choi E."/>
            <person name="Lee S.E."/>
            <person name="Jeon J."/>
            <person name="Kim H."/>
            <person name="Choi G."/>
            <person name="Song H."/>
            <person name="Lee J."/>
            <person name="Lee S.-C."/>
            <person name="Kwon J.-K."/>
            <person name="Lee H.-Y."/>
            <person name="Koo N."/>
            <person name="Hong Y."/>
            <person name="Kim R.W."/>
            <person name="Kang W.-H."/>
            <person name="Huh J.H."/>
            <person name="Kang B.-C."/>
            <person name="Yang T.-J."/>
            <person name="Lee Y.-H."/>
            <person name="Bennetzen J.L."/>
            <person name="Choi D."/>
        </authorList>
    </citation>
    <scope>NUCLEOTIDE SEQUENCE [LARGE SCALE GENOMIC DNA]</scope>
    <source>
        <strain evidence="12">cv. PBC81</strain>
    </source>
</reference>
<dbReference type="Pfam" id="PF21192">
    <property type="entry name" value="OB_NMD3"/>
    <property type="match status" value="1"/>
</dbReference>
<gene>
    <name evidence="11" type="ORF">CQW23_30108</name>
</gene>
<sequence>MCELCSKLQVNPDQWVAAVQLRQHVSHRRTFFYLEQLILKHDAANRAIKIQQLNQGIDFFFGHRSHALKFVDFVSRVVLVRTRNDKQLVSHDHKSNTVSYKYTFSVEISPVCREDLICLPPKVAASLGNIGPLLICTKYWRASFKTLLSSRQLVECVVLDVDVVSEEVNIGGSKYVIARVSDFGKNDTIFSVRTHLGHLLESGRRLCPRL</sequence>
<evidence type="ECO:0000256" key="7">
    <source>
        <dbReference type="RuleBase" id="RU364108"/>
    </source>
</evidence>
<feature type="domain" description="60S ribosomal export protein NMD3 OB-fold" evidence="9">
    <location>
        <begin position="153"/>
        <end position="203"/>
    </location>
</feature>
<dbReference type="InterPro" id="IPR048898">
    <property type="entry name" value="OB_NMD3"/>
</dbReference>
<comment type="function">
    <text evidence="7">Acts as an adapter for the XPO1/CRM1-mediated export of the 60S ribosomal subunit.</text>
</comment>
<evidence type="ECO:0000313" key="12">
    <source>
        <dbReference type="Proteomes" id="UP000224567"/>
    </source>
</evidence>
<dbReference type="Pfam" id="PF21193">
    <property type="entry name" value="NMD_SH3"/>
    <property type="match status" value="1"/>
</dbReference>
<feature type="domain" description="Nmd3 N-terminal" evidence="8">
    <location>
        <begin position="1"/>
        <end position="108"/>
    </location>
</feature>
<comment type="subcellular location">
    <subcellularLocation>
        <location evidence="7">Cytoplasm</location>
    </subcellularLocation>
    <subcellularLocation>
        <location evidence="7">Nucleus</location>
    </subcellularLocation>
</comment>
<dbReference type="InterPro" id="IPR048899">
    <property type="entry name" value="NMD_SH3"/>
</dbReference>
<dbReference type="GO" id="GO:0043023">
    <property type="term" value="F:ribosomal large subunit binding"/>
    <property type="evidence" value="ECO:0007669"/>
    <property type="project" value="InterPro"/>
</dbReference>
<feature type="domain" description="60S ribosomal export protein NMD3 SH3" evidence="10">
    <location>
        <begin position="111"/>
        <end position="138"/>
    </location>
</feature>
<evidence type="ECO:0000259" key="10">
    <source>
        <dbReference type="Pfam" id="PF21193"/>
    </source>
</evidence>
<keyword evidence="4 7" id="KW-0963">Cytoplasm</keyword>
<accession>A0A2G2VBM5</accession>
<evidence type="ECO:0000256" key="1">
    <source>
        <dbReference type="ARBA" id="ARBA00009794"/>
    </source>
</evidence>
<reference evidence="11 12" key="1">
    <citation type="journal article" date="2017" name="Genome Biol.">
        <title>New reference genome sequences of hot pepper reveal the massive evolution of plant disease-resistance genes by retroduplication.</title>
        <authorList>
            <person name="Kim S."/>
            <person name="Park J."/>
            <person name="Yeom S.I."/>
            <person name="Kim Y.M."/>
            <person name="Seo E."/>
            <person name="Kim K.T."/>
            <person name="Kim M.S."/>
            <person name="Lee J.M."/>
            <person name="Cheong K."/>
            <person name="Shin H.S."/>
            <person name="Kim S.B."/>
            <person name="Han K."/>
            <person name="Lee J."/>
            <person name="Park M."/>
            <person name="Lee H.A."/>
            <person name="Lee H.Y."/>
            <person name="Lee Y."/>
            <person name="Oh S."/>
            <person name="Lee J.H."/>
            <person name="Choi E."/>
            <person name="Choi E."/>
            <person name="Lee S.E."/>
            <person name="Jeon J."/>
            <person name="Kim H."/>
            <person name="Choi G."/>
            <person name="Song H."/>
            <person name="Lee J."/>
            <person name="Lee S.C."/>
            <person name="Kwon J.K."/>
            <person name="Lee H.Y."/>
            <person name="Koo N."/>
            <person name="Hong Y."/>
            <person name="Kim R.W."/>
            <person name="Kang W.H."/>
            <person name="Huh J.H."/>
            <person name="Kang B.C."/>
            <person name="Yang T.J."/>
            <person name="Lee Y.H."/>
            <person name="Bennetzen J.L."/>
            <person name="Choi D."/>
        </authorList>
    </citation>
    <scope>NUCLEOTIDE SEQUENCE [LARGE SCALE GENOMIC DNA]</scope>
    <source>
        <strain evidence="12">cv. PBC81</strain>
    </source>
</reference>
<dbReference type="AlphaFoldDB" id="A0A2G2VBM5"/>
<dbReference type="OrthoDB" id="203821at2759"/>
<dbReference type="GO" id="GO:0005737">
    <property type="term" value="C:cytoplasm"/>
    <property type="evidence" value="ECO:0007669"/>
    <property type="project" value="UniProtKB-SubCell"/>
</dbReference>
<dbReference type="GO" id="GO:0000055">
    <property type="term" value="P:ribosomal large subunit export from nucleus"/>
    <property type="evidence" value="ECO:0007669"/>
    <property type="project" value="TreeGrafter"/>
</dbReference>
<comment type="caution">
    <text evidence="11">The sequence shown here is derived from an EMBL/GenBank/DDBJ whole genome shotgun (WGS) entry which is preliminary data.</text>
</comment>
<dbReference type="GO" id="GO:0005634">
    <property type="term" value="C:nucleus"/>
    <property type="evidence" value="ECO:0007669"/>
    <property type="project" value="UniProtKB-SubCell"/>
</dbReference>
<dbReference type="PANTHER" id="PTHR12746:SF4">
    <property type="entry name" value="60S RIBOSOMAL EXPORT PROTEIN NMD3"/>
    <property type="match status" value="1"/>
</dbReference>
<dbReference type="Pfam" id="PF04981">
    <property type="entry name" value="NMD3"/>
    <property type="match status" value="1"/>
</dbReference>
<dbReference type="InterPro" id="IPR039768">
    <property type="entry name" value="Nmd3"/>
</dbReference>
<keyword evidence="6 7" id="KW-0539">Nucleus</keyword>
<keyword evidence="3 7" id="KW-0813">Transport</keyword>
<keyword evidence="12" id="KW-1185">Reference proteome</keyword>
<dbReference type="STRING" id="33114.A0A2G2VBM5"/>
<evidence type="ECO:0000259" key="9">
    <source>
        <dbReference type="Pfam" id="PF21192"/>
    </source>
</evidence>
<evidence type="ECO:0000256" key="3">
    <source>
        <dbReference type="ARBA" id="ARBA00022448"/>
    </source>
</evidence>
<name>A0A2G2VBM5_CAPBA</name>
<comment type="similarity">
    <text evidence="1 7">Belongs to the NMD3 family.</text>
</comment>